<feature type="transmembrane region" description="Helical" evidence="8">
    <location>
        <begin position="29"/>
        <end position="49"/>
    </location>
</feature>
<evidence type="ECO:0000256" key="4">
    <source>
        <dbReference type="ARBA" id="ARBA00022741"/>
    </source>
</evidence>
<accession>A0AB74U183</accession>
<dbReference type="GO" id="GO:0015421">
    <property type="term" value="F:ABC-type oligopeptide transporter activity"/>
    <property type="evidence" value="ECO:0007669"/>
    <property type="project" value="TreeGrafter"/>
</dbReference>
<dbReference type="GO" id="GO:0016887">
    <property type="term" value="F:ATP hydrolysis activity"/>
    <property type="evidence" value="ECO:0007669"/>
    <property type="project" value="InterPro"/>
</dbReference>
<dbReference type="SUPFAM" id="SSF52540">
    <property type="entry name" value="P-loop containing nucleoside triphosphate hydrolases"/>
    <property type="match status" value="1"/>
</dbReference>
<evidence type="ECO:0000256" key="2">
    <source>
        <dbReference type="ARBA" id="ARBA00022448"/>
    </source>
</evidence>
<protein>
    <submittedName>
        <fullName evidence="11">ABC transporter ATP-binding protein</fullName>
    </submittedName>
</protein>
<feature type="domain" description="ABC transporter" evidence="9">
    <location>
        <begin position="353"/>
        <end position="586"/>
    </location>
</feature>
<keyword evidence="4" id="KW-0547">Nucleotide-binding</keyword>
<dbReference type="PROSITE" id="PS50893">
    <property type="entry name" value="ABC_TRANSPORTER_2"/>
    <property type="match status" value="1"/>
</dbReference>
<evidence type="ECO:0000256" key="5">
    <source>
        <dbReference type="ARBA" id="ARBA00022840"/>
    </source>
</evidence>
<keyword evidence="3 8" id="KW-0812">Transmembrane</keyword>
<evidence type="ECO:0000256" key="7">
    <source>
        <dbReference type="ARBA" id="ARBA00023136"/>
    </source>
</evidence>
<dbReference type="InterPro" id="IPR039421">
    <property type="entry name" value="Type_1_exporter"/>
</dbReference>
<keyword evidence="7 8" id="KW-0472">Membrane</keyword>
<dbReference type="Gene3D" id="3.40.50.300">
    <property type="entry name" value="P-loop containing nucleotide triphosphate hydrolases"/>
    <property type="match status" value="1"/>
</dbReference>
<evidence type="ECO:0000256" key="6">
    <source>
        <dbReference type="ARBA" id="ARBA00022989"/>
    </source>
</evidence>
<name>A0AB74U183_9LACT</name>
<evidence type="ECO:0000256" key="8">
    <source>
        <dbReference type="SAM" id="Phobius"/>
    </source>
</evidence>
<proteinExistence type="predicted"/>
<dbReference type="GO" id="GO:0005524">
    <property type="term" value="F:ATP binding"/>
    <property type="evidence" value="ECO:0007669"/>
    <property type="project" value="UniProtKB-KW"/>
</dbReference>
<dbReference type="SMART" id="SM00382">
    <property type="entry name" value="AAA"/>
    <property type="match status" value="1"/>
</dbReference>
<dbReference type="InterPro" id="IPR036640">
    <property type="entry name" value="ABC1_TM_sf"/>
</dbReference>
<dbReference type="RefSeq" id="WP_347301466.1">
    <property type="nucleotide sequence ID" value="NZ_CP142435.1"/>
</dbReference>
<evidence type="ECO:0000313" key="11">
    <source>
        <dbReference type="EMBL" id="XBC49744.1"/>
    </source>
</evidence>
<dbReference type="PANTHER" id="PTHR43394">
    <property type="entry name" value="ATP-DEPENDENT PERMEASE MDL1, MITOCHONDRIAL"/>
    <property type="match status" value="1"/>
</dbReference>
<dbReference type="EMBL" id="CP142435">
    <property type="protein sequence ID" value="XBC49744.1"/>
    <property type="molecule type" value="Genomic_DNA"/>
</dbReference>
<dbReference type="KEGG" id="dst:VUQ06_00565"/>
<dbReference type="InterPro" id="IPR011527">
    <property type="entry name" value="ABC1_TM_dom"/>
</dbReference>
<keyword evidence="6 8" id="KW-1133">Transmembrane helix</keyword>
<keyword evidence="5 11" id="KW-0067">ATP-binding</keyword>
<comment type="subcellular location">
    <subcellularLocation>
        <location evidence="1">Cell membrane</location>
        <topology evidence="1">Multi-pass membrane protein</topology>
    </subcellularLocation>
</comment>
<dbReference type="SUPFAM" id="SSF90123">
    <property type="entry name" value="ABC transporter transmembrane region"/>
    <property type="match status" value="1"/>
</dbReference>
<dbReference type="AlphaFoldDB" id="A0AB74U183"/>
<feature type="domain" description="ABC transmembrane type-1" evidence="10">
    <location>
        <begin position="35"/>
        <end position="319"/>
    </location>
</feature>
<dbReference type="GO" id="GO:0005886">
    <property type="term" value="C:plasma membrane"/>
    <property type="evidence" value="ECO:0007669"/>
    <property type="project" value="UniProtKB-SubCell"/>
</dbReference>
<feature type="transmembrane region" description="Helical" evidence="8">
    <location>
        <begin position="174"/>
        <end position="192"/>
    </location>
</feature>
<feature type="transmembrane region" description="Helical" evidence="8">
    <location>
        <begin position="69"/>
        <end position="89"/>
    </location>
</feature>
<reference evidence="11" key="1">
    <citation type="submission" date="2023-12" db="EMBL/GenBank/DDBJ databases">
        <title>Dolosigranulum savutii sp. nov. isolated from human upper respiratory samples collected in Botswana.</title>
        <authorList>
            <person name="Kelly M.S."/>
        </authorList>
    </citation>
    <scope>NUCLEOTIDE SEQUENCE</scope>
    <source>
        <strain evidence="11">MSK294</strain>
    </source>
</reference>
<feature type="transmembrane region" description="Helical" evidence="8">
    <location>
        <begin position="256"/>
        <end position="278"/>
    </location>
</feature>
<gene>
    <name evidence="11" type="ORF">VUQ06_00565</name>
</gene>
<keyword evidence="2" id="KW-0813">Transport</keyword>
<evidence type="ECO:0000256" key="3">
    <source>
        <dbReference type="ARBA" id="ARBA00022692"/>
    </source>
</evidence>
<dbReference type="FunFam" id="3.40.50.300:FF:000287">
    <property type="entry name" value="Multidrug ABC transporter ATP-binding protein"/>
    <property type="match status" value="1"/>
</dbReference>
<evidence type="ECO:0000259" key="9">
    <source>
        <dbReference type="PROSITE" id="PS50893"/>
    </source>
</evidence>
<dbReference type="CDD" id="cd18544">
    <property type="entry name" value="ABC_6TM_TmrA_like"/>
    <property type="match status" value="1"/>
</dbReference>
<organism evidence="11">
    <name type="scientific">Dolosigranulum savutiense</name>
    <dbReference type="NCBI Taxonomy" id="3110288"/>
    <lineage>
        <taxon>Bacteria</taxon>
        <taxon>Bacillati</taxon>
        <taxon>Bacillota</taxon>
        <taxon>Bacilli</taxon>
        <taxon>Lactobacillales</taxon>
        <taxon>Carnobacteriaceae</taxon>
        <taxon>Dolosigranulum</taxon>
    </lineage>
</organism>
<dbReference type="Pfam" id="PF00664">
    <property type="entry name" value="ABC_membrane"/>
    <property type="match status" value="1"/>
</dbReference>
<dbReference type="Pfam" id="PF00005">
    <property type="entry name" value="ABC_tran"/>
    <property type="match status" value="1"/>
</dbReference>
<dbReference type="InterPro" id="IPR027417">
    <property type="entry name" value="P-loop_NTPase"/>
</dbReference>
<dbReference type="InterPro" id="IPR003593">
    <property type="entry name" value="AAA+_ATPase"/>
</dbReference>
<dbReference type="InterPro" id="IPR003439">
    <property type="entry name" value="ABC_transporter-like_ATP-bd"/>
</dbReference>
<dbReference type="Gene3D" id="1.20.1560.10">
    <property type="entry name" value="ABC transporter type 1, transmembrane domain"/>
    <property type="match status" value="1"/>
</dbReference>
<evidence type="ECO:0000259" key="10">
    <source>
        <dbReference type="PROSITE" id="PS50929"/>
    </source>
</evidence>
<sequence>MERKDYQISFSLKENLSIMMRLLQFAQPYWKVFTLSLIAMAVVSGINAYLPIIVQRYIDQYLVNDVFEVGILIRVLLFYAGLTIAKLALTYIKDYLFKNASEQTVANLRRSIYEHVIHLEMRYFDQTPNGSIVSRVTNDTETIKEFWNVFMQVANGLFNAISIAIAMFTLDVKLALIFMAFLPVVIILMYIYQKKSTVIYGRMREALSKVNTELAESITGMMTIQHFNQTDRKKEEFDDVNQEYVDARIKMFKMDAVLLMPAISFIEVVVLVIILLMFGQEYLSGIAVNVGVLYAFTQYAKQFFNPIGEIMNSLSIFQNGIVSGSRVIHLIDKDDLAPHANPGATGEVTAGKIEITNLTFSYDGENDVLKNINITAEAGETIALVGQTGSGKSSIINLLMRFYEFNRGSIKIDDQSIKEIKDSDLREKMGLVLQDSFMFYGNVRDNITMYGDFTDQEVRKAAEFVNADKIIDNLEDGYQSKVIERGASFSTGEKQLISFARTILRDPTILILDEATANIDTETEMMIQEGLSNMRQGRTTIVIAHRLSTIKEADRIYVLRQGEIIESGTHDELIAQGGMYYDMYQLQTTDA</sequence>
<dbReference type="PROSITE" id="PS50929">
    <property type="entry name" value="ABC_TM1F"/>
    <property type="match status" value="1"/>
</dbReference>
<evidence type="ECO:0000256" key="1">
    <source>
        <dbReference type="ARBA" id="ARBA00004651"/>
    </source>
</evidence>
<dbReference type="PANTHER" id="PTHR43394:SF1">
    <property type="entry name" value="ATP-BINDING CASSETTE SUB-FAMILY B MEMBER 10, MITOCHONDRIAL"/>
    <property type="match status" value="1"/>
</dbReference>
<feature type="transmembrane region" description="Helical" evidence="8">
    <location>
        <begin position="149"/>
        <end position="168"/>
    </location>
</feature>